<dbReference type="Proteomes" id="UP000228380">
    <property type="component" value="Chromosome 1"/>
</dbReference>
<dbReference type="OrthoDB" id="1936937at2759"/>
<keyword evidence="2" id="KW-0472">Membrane</keyword>
<dbReference type="InterPro" id="IPR004158">
    <property type="entry name" value="DUF247_pln"/>
</dbReference>
<evidence type="ECO:0000313" key="3">
    <source>
        <dbReference type="Proteomes" id="UP000228380"/>
    </source>
</evidence>
<reference evidence="3" key="1">
    <citation type="journal article" date="2019" name="Nat. Commun.">
        <title>Genome-wide association mapping of date palm fruit traits.</title>
        <authorList>
            <person name="Hazzouri K.M."/>
            <person name="Gros-Balthazard M."/>
            <person name="Flowers J.M."/>
            <person name="Copetti D."/>
            <person name="Lemansour A."/>
            <person name="Lebrun M."/>
            <person name="Masmoudi K."/>
            <person name="Ferrand S."/>
            <person name="Dhar M.I."/>
            <person name="Fresquez Z.A."/>
            <person name="Rosas U."/>
            <person name="Zhang J."/>
            <person name="Talag J."/>
            <person name="Lee S."/>
            <person name="Kudrna D."/>
            <person name="Powell R.F."/>
            <person name="Leitch I.J."/>
            <person name="Krueger R.R."/>
            <person name="Wing R.A."/>
            <person name="Amiri K.M.A."/>
            <person name="Purugganan M.D."/>
        </authorList>
    </citation>
    <scope>NUCLEOTIDE SEQUENCE [LARGE SCALE GENOMIC DNA]</scope>
    <source>
        <strain evidence="3">cv. Khalas</strain>
    </source>
</reference>
<sequence>MDHLEGPCAIFKVPKHIRQLDNEAYEPVIAFLGPFHHNSDGSSFMNDHKWRCVRHILSRHRSREHASQLFNECLLELKKQDEKVRSCYSEEFSTLNAQDMALIMLLDGCFIICLMLREKEEEGKATKEDEGKKRRECMIETREGEVVLNIEEKDEQLEYPTVAGRFTINLVVYDLLKLENQIPFSIIQLLFDRLIPCEDGQINLVDLALQLFKGIQPEESESFKKSKKKSPREYHHLLHLFYSSRIPSEKPVESTSVPEEAAPSQGDSTFAPTSTCASGCIPELMKCNCKKAEVDPPRGSAPKWIPRAIELDRAGVKFKRKKLTDSFLNINFGRRKMKLTPLLCLQKLCLMLRSGRMEIPLLQIYDYTGPLFRNVIAFEQCYFDTEMYITIYALFMDCIIHQAEDVQLLCFEGILQHKLSNHQEVANLFNRLGNQIHYDWEKNYLANQIEEINRFYELKCHKWLAALRRDYVGNPWATISVLAAAFLLLLTVMQTVYSVLSYIYPS</sequence>
<evidence type="ECO:0000313" key="4">
    <source>
        <dbReference type="RefSeq" id="XP_008779990.4"/>
    </source>
</evidence>
<protein>
    <submittedName>
        <fullName evidence="4">UPF0481 protein At3g47200-like</fullName>
    </submittedName>
</protein>
<dbReference type="PANTHER" id="PTHR31170">
    <property type="entry name" value="BNAC04G53230D PROTEIN"/>
    <property type="match status" value="1"/>
</dbReference>
<keyword evidence="3" id="KW-1185">Reference proteome</keyword>
<evidence type="ECO:0000256" key="2">
    <source>
        <dbReference type="SAM" id="Phobius"/>
    </source>
</evidence>
<name>A0A8B7BKR5_PHODC</name>
<feature type="transmembrane region" description="Helical" evidence="2">
    <location>
        <begin position="476"/>
        <end position="504"/>
    </location>
</feature>
<dbReference type="KEGG" id="pda:103699764"/>
<feature type="region of interest" description="Disordered" evidence="1">
    <location>
        <begin position="249"/>
        <end position="269"/>
    </location>
</feature>
<evidence type="ECO:0000256" key="1">
    <source>
        <dbReference type="SAM" id="MobiDB-lite"/>
    </source>
</evidence>
<dbReference type="PANTHER" id="PTHR31170:SF25">
    <property type="entry name" value="BNAA09G04570D PROTEIN"/>
    <property type="match status" value="1"/>
</dbReference>
<keyword evidence="2" id="KW-0812">Transmembrane</keyword>
<gene>
    <name evidence="4" type="primary">LOC103699764</name>
</gene>
<proteinExistence type="predicted"/>
<accession>A0A8B7BKR5</accession>
<keyword evidence="2" id="KW-1133">Transmembrane helix</keyword>
<organism evidence="3 4">
    <name type="scientific">Phoenix dactylifera</name>
    <name type="common">Date palm</name>
    <dbReference type="NCBI Taxonomy" id="42345"/>
    <lineage>
        <taxon>Eukaryota</taxon>
        <taxon>Viridiplantae</taxon>
        <taxon>Streptophyta</taxon>
        <taxon>Embryophyta</taxon>
        <taxon>Tracheophyta</taxon>
        <taxon>Spermatophyta</taxon>
        <taxon>Magnoliopsida</taxon>
        <taxon>Liliopsida</taxon>
        <taxon>Arecaceae</taxon>
        <taxon>Coryphoideae</taxon>
        <taxon>Phoeniceae</taxon>
        <taxon>Phoenix</taxon>
    </lineage>
</organism>
<dbReference type="GeneID" id="103699764"/>
<dbReference type="AlphaFoldDB" id="A0A8B7BKR5"/>
<dbReference type="RefSeq" id="XP_008779990.4">
    <property type="nucleotide sequence ID" value="XM_008781768.4"/>
</dbReference>
<reference evidence="4" key="2">
    <citation type="submission" date="2025-08" db="UniProtKB">
        <authorList>
            <consortium name="RefSeq"/>
        </authorList>
    </citation>
    <scope>IDENTIFICATION</scope>
    <source>
        <tissue evidence="4">Young leaves</tissue>
    </source>
</reference>
<dbReference type="Pfam" id="PF03140">
    <property type="entry name" value="DUF247"/>
    <property type="match status" value="1"/>
</dbReference>